<evidence type="ECO:0000256" key="3">
    <source>
        <dbReference type="ARBA" id="ARBA00022729"/>
    </source>
</evidence>
<comment type="caution">
    <text evidence="11">The sequence shown here is derived from an EMBL/GenBank/DDBJ whole genome shotgun (WGS) entry which is preliminary data.</text>
</comment>
<accession>A0AAN8JXY3</accession>
<dbReference type="InterPro" id="IPR001893">
    <property type="entry name" value="Cys-rich_GLG1_repeat"/>
</dbReference>
<evidence type="ECO:0008006" key="13">
    <source>
        <dbReference type="Google" id="ProtNLM"/>
    </source>
</evidence>
<dbReference type="InterPro" id="IPR017873">
    <property type="entry name" value="Cys-rich_GLG1_repeat_euk"/>
</dbReference>
<feature type="transmembrane region" description="Helical" evidence="9">
    <location>
        <begin position="1160"/>
        <end position="1184"/>
    </location>
</feature>
<evidence type="ECO:0000256" key="6">
    <source>
        <dbReference type="ARBA" id="ARBA00023136"/>
    </source>
</evidence>
<keyword evidence="3 10" id="KW-0732">Signal</keyword>
<evidence type="ECO:0000256" key="8">
    <source>
        <dbReference type="PROSITE-ProRule" id="PRU00622"/>
    </source>
</evidence>
<keyword evidence="4" id="KW-0677">Repeat</keyword>
<dbReference type="GO" id="GO:0017134">
    <property type="term" value="F:fibroblast growth factor binding"/>
    <property type="evidence" value="ECO:0007669"/>
    <property type="project" value="TreeGrafter"/>
</dbReference>
<protein>
    <recommendedName>
        <fullName evidence="13">Golgi apparatus protein 1</fullName>
    </recommendedName>
</protein>
<keyword evidence="2 9" id="KW-0812">Transmembrane</keyword>
<evidence type="ECO:0000256" key="7">
    <source>
        <dbReference type="ARBA" id="ARBA00023180"/>
    </source>
</evidence>
<gene>
    <name evidence="11" type="ORF">SNE40_007151</name>
</gene>
<feature type="repeat" description="Cys-rich GLG1" evidence="8">
    <location>
        <begin position="281"/>
        <end position="341"/>
    </location>
</feature>
<proteinExistence type="predicted"/>
<evidence type="ECO:0000313" key="11">
    <source>
        <dbReference type="EMBL" id="KAK6184749.1"/>
    </source>
</evidence>
<feature type="chain" id="PRO_5042953699" description="Golgi apparatus protein 1" evidence="10">
    <location>
        <begin position="27"/>
        <end position="1194"/>
    </location>
</feature>
<feature type="repeat" description="Cys-rich GLG1" evidence="8">
    <location>
        <begin position="153"/>
        <end position="215"/>
    </location>
</feature>
<reference evidence="11 12" key="1">
    <citation type="submission" date="2024-01" db="EMBL/GenBank/DDBJ databases">
        <title>The genome of the rayed Mediterranean limpet Patella caerulea (Linnaeus, 1758).</title>
        <authorList>
            <person name="Anh-Thu Weber A."/>
            <person name="Halstead-Nussloch G."/>
        </authorList>
    </citation>
    <scope>NUCLEOTIDE SEQUENCE [LARGE SCALE GENOMIC DNA]</scope>
    <source>
        <strain evidence="11">AATW-2023a</strain>
        <tissue evidence="11">Whole specimen</tissue>
    </source>
</reference>
<evidence type="ECO:0000256" key="1">
    <source>
        <dbReference type="ARBA" id="ARBA00004479"/>
    </source>
</evidence>
<feature type="repeat" description="Cys-rich GLG1" evidence="8">
    <location>
        <begin position="802"/>
        <end position="862"/>
    </location>
</feature>
<dbReference type="PROSITE" id="PS51289">
    <property type="entry name" value="GLG1_C_RICH"/>
    <property type="match status" value="7"/>
</dbReference>
<dbReference type="Proteomes" id="UP001347796">
    <property type="component" value="Unassembled WGS sequence"/>
</dbReference>
<evidence type="ECO:0000256" key="5">
    <source>
        <dbReference type="ARBA" id="ARBA00022989"/>
    </source>
</evidence>
<keyword evidence="7" id="KW-0325">Glycoprotein</keyword>
<evidence type="ECO:0000313" key="12">
    <source>
        <dbReference type="Proteomes" id="UP001347796"/>
    </source>
</evidence>
<keyword evidence="12" id="KW-1185">Reference proteome</keyword>
<dbReference type="GO" id="GO:0000139">
    <property type="term" value="C:Golgi membrane"/>
    <property type="evidence" value="ECO:0007669"/>
    <property type="project" value="InterPro"/>
</dbReference>
<dbReference type="Pfam" id="PF00839">
    <property type="entry name" value="Cys_rich_FGFR"/>
    <property type="match status" value="15"/>
</dbReference>
<evidence type="ECO:0000256" key="4">
    <source>
        <dbReference type="ARBA" id="ARBA00022737"/>
    </source>
</evidence>
<feature type="repeat" description="Cys-rich GLG1" evidence="8">
    <location>
        <begin position="476"/>
        <end position="538"/>
    </location>
</feature>
<evidence type="ECO:0000256" key="10">
    <source>
        <dbReference type="SAM" id="SignalP"/>
    </source>
</evidence>
<dbReference type="PANTHER" id="PTHR11884:SF1">
    <property type="entry name" value="GOLGI APPARATUS PROTEIN 1"/>
    <property type="match status" value="1"/>
</dbReference>
<name>A0AAN8JXY3_PATCE</name>
<keyword evidence="6 9" id="KW-0472">Membrane</keyword>
<feature type="repeat" description="Cys-rich GLG1" evidence="8">
    <location>
        <begin position="673"/>
        <end position="736"/>
    </location>
</feature>
<dbReference type="InterPro" id="IPR039728">
    <property type="entry name" value="GLG1"/>
</dbReference>
<keyword evidence="5 9" id="KW-1133">Transmembrane helix</keyword>
<feature type="repeat" description="Cys-rich GLG1" evidence="8">
    <location>
        <begin position="918"/>
        <end position="985"/>
    </location>
</feature>
<feature type="repeat" description="Cys-rich GLG1" evidence="8">
    <location>
        <begin position="1056"/>
        <end position="1116"/>
    </location>
</feature>
<dbReference type="PANTHER" id="PTHR11884">
    <property type="entry name" value="SELECTIN LIGAND RELATED"/>
    <property type="match status" value="1"/>
</dbReference>
<comment type="subcellular location">
    <subcellularLocation>
        <location evidence="1">Membrane</location>
        <topology evidence="1">Single-pass type I membrane protein</topology>
    </subcellularLocation>
</comment>
<evidence type="ECO:0000256" key="9">
    <source>
        <dbReference type="SAM" id="Phobius"/>
    </source>
</evidence>
<dbReference type="AlphaFoldDB" id="A0AAN8JXY3"/>
<feature type="signal peptide" evidence="10">
    <location>
        <begin position="1"/>
        <end position="26"/>
    </location>
</feature>
<evidence type="ECO:0000256" key="2">
    <source>
        <dbReference type="ARBA" id="ARBA00022692"/>
    </source>
</evidence>
<dbReference type="EMBL" id="JAZGQO010000006">
    <property type="protein sequence ID" value="KAK6184749.1"/>
    <property type="molecule type" value="Genomic_DNA"/>
</dbReference>
<sequence length="1194" mass="136287">MAACRRRVVNQIFVTILMISTILCDAKKDDIGMFKRNKRGVPNEFRDKAKEVLDKPKNFRKVGNNYNNAVNEFDNHAQNNANNLNNRGFARQFKPNDQPVSGNNGGVKQMKTHQIKISESKACADDVSRFCHGNTNNFAVLDCLQNDLKMDDEVTAECQDFLWHYKRNLTKDNRFDSASKEVCQLELEKIPECSNLQAGSGFMIPCLIENIENVTNKACQQYLAKMSSIVFSDYRLVYKFVENCETDIQALSCGRLQDKKDEQALHNQGLTIDCLASKMGKLNPQCKKEVLRTLELQSDDYHLDRPLFYACRGDRESFCENVRSGGGRVYECLYKHIASKSMSMECRLKLELRQKLISTDVKIDKAFFVACKKDIKVYKCMETASGDPDTTRANVLLCLESAIKNDDHVTGECVREMKEVRRNIMEDFNIIPEVLSGCGHEIKRYCSKSGIGGNTIHCLMALAIPKRIKSKPGEEILSSECKAALNNLLEEVDVGSDYTLDKVLMRACESVISTICSHVSHQDSSIMNCLMDNLDHDDMSDVCEERLLEIQYFIVRDFRLDNHLYRACKADAKSLCHANFKWYSPKDSKPDNGPLVLPCLYRHMKHSKHDKHSQISRGCKHEIRRVLRQRAKSVDLEPEIEEKCMIDLSEHCSEDEDIKQGEEINCLQDNYDILRPECKEAIGNFTEDEDEDYQMDALIMKSCTPMIKMFCADLLESDSEPTEVLECLIEHKNHQSMNSKCAAGIEHHQLISLKEFRFNHKFKEVCQEAVTTLCKNKKTKLEVVSCLSEHVRNDTLLDNKHRIDKKCRKQLKVELLQRGESINLDPKLKMACKIDIETLCGVNQAGNAEVIECLKSKQKKLSSNCHKLIFKREKDEFAIADYGIATACKRMIQIHCSIDDDNEIKIMNCLKKAKDDPSFDNNCRTVILRRQIAQSNDYRLNPQLRKSCRQDIPKFCKDILKTQKNDEDLEGKVINCLKKQYAVKRLSKECSYEIYDRIKEAASDIRLAPQLASICSTEIQTHCQNEVIAAGDEEEIKGGPGRIQECLKEQFLKKKLKNKQCIREIALLIEENRVDVNVDPLLNAACQNDIVHFCQGITPGEGKIMSCLLKTLEDSPKAMELKCFSLLKNRKEMWEYAAQIAPPESFQEVYDAISQSPAKAYFLGVLAAIVAIIFIVGISCGRVTKRLKAELKNR</sequence>
<organism evidence="11 12">
    <name type="scientific">Patella caerulea</name>
    <name type="common">Rayed Mediterranean limpet</name>
    <dbReference type="NCBI Taxonomy" id="87958"/>
    <lineage>
        <taxon>Eukaryota</taxon>
        <taxon>Metazoa</taxon>
        <taxon>Spiralia</taxon>
        <taxon>Lophotrochozoa</taxon>
        <taxon>Mollusca</taxon>
        <taxon>Gastropoda</taxon>
        <taxon>Patellogastropoda</taxon>
        <taxon>Patelloidea</taxon>
        <taxon>Patellidae</taxon>
        <taxon>Patella</taxon>
    </lineage>
</organism>